<feature type="compositionally biased region" description="Basic and acidic residues" evidence="2">
    <location>
        <begin position="1"/>
        <end position="12"/>
    </location>
</feature>
<dbReference type="GO" id="GO:0016020">
    <property type="term" value="C:membrane"/>
    <property type="evidence" value="ECO:0007669"/>
    <property type="project" value="InterPro"/>
</dbReference>
<comment type="similarity">
    <text evidence="1">Belongs to the multi antimicrobial extrusion (MATE) (TC 2.A.66.1) family.</text>
</comment>
<keyword evidence="3" id="KW-0812">Transmembrane</keyword>
<feature type="transmembrane region" description="Helical" evidence="3">
    <location>
        <begin position="89"/>
        <end position="110"/>
    </location>
</feature>
<proteinExistence type="inferred from homology"/>
<accession>A0A067LN52</accession>
<feature type="transmembrane region" description="Helical" evidence="3">
    <location>
        <begin position="154"/>
        <end position="176"/>
    </location>
</feature>
<protein>
    <recommendedName>
        <fullName evidence="6">Protein DETOXIFICATION</fullName>
    </recommendedName>
</protein>
<dbReference type="InterPro" id="IPR002528">
    <property type="entry name" value="MATE_fam"/>
</dbReference>
<dbReference type="STRING" id="180498.A0A067LN52"/>
<evidence type="ECO:0008006" key="6">
    <source>
        <dbReference type="Google" id="ProtNLM"/>
    </source>
</evidence>
<evidence type="ECO:0000313" key="5">
    <source>
        <dbReference type="Proteomes" id="UP000027138"/>
    </source>
</evidence>
<dbReference type="AlphaFoldDB" id="A0A067LN52"/>
<name>A0A067LN52_JATCU</name>
<gene>
    <name evidence="4" type="ORF">JCGZ_15328</name>
</gene>
<keyword evidence="3" id="KW-0472">Membrane</keyword>
<organism evidence="4 5">
    <name type="scientific">Jatropha curcas</name>
    <name type="common">Barbados nut</name>
    <dbReference type="NCBI Taxonomy" id="180498"/>
    <lineage>
        <taxon>Eukaryota</taxon>
        <taxon>Viridiplantae</taxon>
        <taxon>Streptophyta</taxon>
        <taxon>Embryophyta</taxon>
        <taxon>Tracheophyta</taxon>
        <taxon>Spermatophyta</taxon>
        <taxon>Magnoliopsida</taxon>
        <taxon>eudicotyledons</taxon>
        <taxon>Gunneridae</taxon>
        <taxon>Pentapetalae</taxon>
        <taxon>rosids</taxon>
        <taxon>fabids</taxon>
        <taxon>Malpighiales</taxon>
        <taxon>Euphorbiaceae</taxon>
        <taxon>Crotonoideae</taxon>
        <taxon>Jatropheae</taxon>
        <taxon>Jatropha</taxon>
    </lineage>
</organism>
<evidence type="ECO:0000256" key="3">
    <source>
        <dbReference type="SAM" id="Phobius"/>
    </source>
</evidence>
<dbReference type="PANTHER" id="PTHR11206">
    <property type="entry name" value="MULTIDRUG RESISTANCE PROTEIN"/>
    <property type="match status" value="1"/>
</dbReference>
<dbReference type="Pfam" id="PF01554">
    <property type="entry name" value="MatE"/>
    <property type="match status" value="1"/>
</dbReference>
<dbReference type="GO" id="GO:0015297">
    <property type="term" value="F:antiporter activity"/>
    <property type="evidence" value="ECO:0007669"/>
    <property type="project" value="InterPro"/>
</dbReference>
<dbReference type="Proteomes" id="UP000027138">
    <property type="component" value="Unassembled WGS sequence"/>
</dbReference>
<evidence type="ECO:0000313" key="4">
    <source>
        <dbReference type="EMBL" id="KDP45884.1"/>
    </source>
</evidence>
<evidence type="ECO:0000256" key="2">
    <source>
        <dbReference type="SAM" id="MobiDB-lite"/>
    </source>
</evidence>
<keyword evidence="3" id="KW-1133">Transmembrane helix</keyword>
<dbReference type="EMBL" id="KK914226">
    <property type="protein sequence ID" value="KDP45884.1"/>
    <property type="molecule type" value="Genomic_DNA"/>
</dbReference>
<keyword evidence="5" id="KW-1185">Reference proteome</keyword>
<dbReference type="GO" id="GO:0042910">
    <property type="term" value="F:xenobiotic transmembrane transporter activity"/>
    <property type="evidence" value="ECO:0007669"/>
    <property type="project" value="InterPro"/>
</dbReference>
<sequence length="217" mass="23740">MDKKRPTNEEIKALPNASSDSVQAAEANSIGGDQEESRGRRWWRCVNTETIAYMLTYGLSAAASTRVSNELGAGNPNRAKGAMAVTLKLSLSLALIVVLALACGHNVWAALFSDSHAIIKEFASMASFLAVSIKFDSIQGVLSGVARGCGWQHLAAYGNLATFYFIGMPISCVLGFKLKLYVKGFMDWLNLWSLLPNCYSIVDHNQSKMDSKNFYKR</sequence>
<evidence type="ECO:0000256" key="1">
    <source>
        <dbReference type="ARBA" id="ARBA00010199"/>
    </source>
</evidence>
<reference evidence="4 5" key="1">
    <citation type="journal article" date="2014" name="PLoS ONE">
        <title>Global Analysis of Gene Expression Profiles in Physic Nut (Jatropha curcas L.) Seedlings Exposed to Salt Stress.</title>
        <authorList>
            <person name="Zhang L."/>
            <person name="Zhang C."/>
            <person name="Wu P."/>
            <person name="Chen Y."/>
            <person name="Li M."/>
            <person name="Jiang H."/>
            <person name="Wu G."/>
        </authorList>
    </citation>
    <scope>NUCLEOTIDE SEQUENCE [LARGE SCALE GENOMIC DNA]</scope>
    <source>
        <strain evidence="5">cv. GZQX0401</strain>
        <tissue evidence="4">Young leaves</tissue>
    </source>
</reference>
<dbReference type="OrthoDB" id="2126698at2759"/>
<feature type="region of interest" description="Disordered" evidence="2">
    <location>
        <begin position="1"/>
        <end position="33"/>
    </location>
</feature>